<keyword evidence="2" id="KW-1185">Reference proteome</keyword>
<name>C2EQM5_9LACO</name>
<dbReference type="STRING" id="525365.HMPREF0548_1971"/>
<proteinExistence type="predicted"/>
<protein>
    <submittedName>
        <fullName evidence="1">Uncharacterized protein</fullName>
    </submittedName>
</protein>
<dbReference type="OrthoDB" id="2302729at2"/>
<comment type="caution">
    <text evidence="1">The sequence shown here is derived from an EMBL/GenBank/DDBJ whole genome shotgun (WGS) entry which is preliminary data.</text>
</comment>
<evidence type="ECO:0000313" key="2">
    <source>
        <dbReference type="Proteomes" id="UP000005583"/>
    </source>
</evidence>
<dbReference type="PATRIC" id="fig|525365.8.peg.1623"/>
<gene>
    <name evidence="1" type="ORF">HMPREF0548_1971</name>
</gene>
<dbReference type="EMBL" id="ACGU01000109">
    <property type="protein sequence ID" value="EEJ71163.1"/>
    <property type="molecule type" value="Genomic_DNA"/>
</dbReference>
<accession>C2EQM5</accession>
<organism evidence="1 2">
    <name type="scientific">Lactobacillus ultunensis DSM 16047</name>
    <dbReference type="NCBI Taxonomy" id="525365"/>
    <lineage>
        <taxon>Bacteria</taxon>
        <taxon>Bacillati</taxon>
        <taxon>Bacillota</taxon>
        <taxon>Bacilli</taxon>
        <taxon>Lactobacillales</taxon>
        <taxon>Lactobacillaceae</taxon>
        <taxon>Lactobacillus</taxon>
    </lineage>
</organism>
<evidence type="ECO:0000313" key="1">
    <source>
        <dbReference type="EMBL" id="EEJ71163.1"/>
    </source>
</evidence>
<dbReference type="AlphaFoldDB" id="C2EQM5"/>
<dbReference type="eggNOG" id="ENOG5030ACI">
    <property type="taxonomic scope" value="Bacteria"/>
</dbReference>
<reference evidence="1 2" key="1">
    <citation type="submission" date="2009-01" db="EMBL/GenBank/DDBJ databases">
        <authorList>
            <person name="Qin X."/>
            <person name="Bachman B."/>
            <person name="Battles P."/>
            <person name="Bell A."/>
            <person name="Bess C."/>
            <person name="Bickham C."/>
            <person name="Chaboub L."/>
            <person name="Chen D."/>
            <person name="Coyle M."/>
            <person name="Deiros D.R."/>
            <person name="Dinh H."/>
            <person name="Forbes L."/>
            <person name="Fowler G."/>
            <person name="Francisco L."/>
            <person name="Fu Q."/>
            <person name="Gubbala S."/>
            <person name="Hale W."/>
            <person name="Han Y."/>
            <person name="Hemphill L."/>
            <person name="Highlander S.K."/>
            <person name="Hirani K."/>
            <person name="Hogues M."/>
            <person name="Jackson L."/>
            <person name="Jakkamsetti A."/>
            <person name="Javaid M."/>
            <person name="Jiang H."/>
            <person name="Korchina V."/>
            <person name="Kovar C."/>
            <person name="Lara F."/>
            <person name="Lee S."/>
            <person name="Mata R."/>
            <person name="Mathew T."/>
            <person name="Moen C."/>
            <person name="Morales K."/>
            <person name="Munidasa M."/>
            <person name="Nazareth L."/>
            <person name="Ngo R."/>
            <person name="Nguyen L."/>
            <person name="Okwuonu G."/>
            <person name="Ongeri F."/>
            <person name="Patil S."/>
            <person name="Petrosino J."/>
            <person name="Pham C."/>
            <person name="Pham P."/>
            <person name="Pu L.-L."/>
            <person name="Puazo M."/>
            <person name="Raj R."/>
            <person name="Reid J."/>
            <person name="Rouhana J."/>
            <person name="Saada N."/>
            <person name="Shang Y."/>
            <person name="Simmons D."/>
            <person name="Thornton R."/>
            <person name="Warren J."/>
            <person name="Weissenberger G."/>
            <person name="Zhang J."/>
            <person name="Zhang L."/>
            <person name="Zhou C."/>
            <person name="Zhu D."/>
            <person name="Muzny D."/>
            <person name="Worley K."/>
            <person name="Gibbs R."/>
        </authorList>
    </citation>
    <scope>NUCLEOTIDE SEQUENCE [LARGE SCALE GENOMIC DNA]</scope>
    <source>
        <strain evidence="1 2">DSM 16047</strain>
    </source>
</reference>
<sequence length="92" mass="10219">MNTEDLNKDVRTQINPEDEVKAAPKSGYKQVKDLMDTIHGYCMDYTKLSFNFIHDNKDLVKDVVKMGCQTAMVVSVAAAGVSIAKAIEKSHK</sequence>
<dbReference type="HOGENOM" id="CLU_2409524_0_0_9"/>
<dbReference type="Proteomes" id="UP000005583">
    <property type="component" value="Unassembled WGS sequence"/>
</dbReference>
<dbReference type="RefSeq" id="WP_007126728.1">
    <property type="nucleotide sequence ID" value="NZ_AZFO01000048.1"/>
</dbReference>